<name>A0A0W0S742_9GAMM</name>
<evidence type="ECO:0000313" key="4">
    <source>
        <dbReference type="Proteomes" id="UP000277577"/>
    </source>
</evidence>
<organism evidence="1 3">
    <name type="scientific">Legionella cherrii</name>
    <dbReference type="NCBI Taxonomy" id="28084"/>
    <lineage>
        <taxon>Bacteria</taxon>
        <taxon>Pseudomonadati</taxon>
        <taxon>Pseudomonadota</taxon>
        <taxon>Gammaproteobacteria</taxon>
        <taxon>Legionellales</taxon>
        <taxon>Legionellaceae</taxon>
        <taxon>Legionella</taxon>
    </lineage>
</organism>
<accession>A0A0W0S742</accession>
<gene>
    <name evidence="1" type="ORF">Lche_0881</name>
    <name evidence="2" type="ORF">NCTC11976_01522</name>
</gene>
<evidence type="ECO:0000313" key="3">
    <source>
        <dbReference type="Proteomes" id="UP000054921"/>
    </source>
</evidence>
<evidence type="ECO:0000313" key="1">
    <source>
        <dbReference type="EMBL" id="KTC78861.1"/>
    </source>
</evidence>
<dbReference type="STRING" id="28084.Lche_0881"/>
<dbReference type="EMBL" id="LNXW01000013">
    <property type="protein sequence ID" value="KTC78861.1"/>
    <property type="molecule type" value="Genomic_DNA"/>
</dbReference>
<proteinExistence type="predicted"/>
<reference evidence="1 3" key="1">
    <citation type="submission" date="2015-11" db="EMBL/GenBank/DDBJ databases">
        <title>Genomic analysis of 38 Legionella species identifies large and diverse effector repertoires.</title>
        <authorList>
            <person name="Burstein D."/>
            <person name="Amaro F."/>
            <person name="Zusman T."/>
            <person name="Lifshitz Z."/>
            <person name="Cohen O."/>
            <person name="Gilbert J.A."/>
            <person name="Pupko T."/>
            <person name="Shuman H.A."/>
            <person name="Segal G."/>
        </authorList>
    </citation>
    <scope>NUCLEOTIDE SEQUENCE [LARGE SCALE GENOMIC DNA]</scope>
    <source>
        <strain evidence="1 3">ORW</strain>
    </source>
</reference>
<dbReference type="RefSeq" id="WP_028382329.1">
    <property type="nucleotide sequence ID" value="NZ_CAAAIT010000002.1"/>
</dbReference>
<dbReference type="PATRIC" id="fig|28084.5.peg.951"/>
<evidence type="ECO:0000313" key="2">
    <source>
        <dbReference type="EMBL" id="VEB35764.1"/>
    </source>
</evidence>
<dbReference type="AlphaFoldDB" id="A0A0W0S742"/>
<dbReference type="Proteomes" id="UP000054921">
    <property type="component" value="Unassembled WGS sequence"/>
</dbReference>
<keyword evidence="4" id="KW-1185">Reference proteome</keyword>
<protein>
    <submittedName>
        <fullName evidence="1">Uncharacterized protein</fullName>
    </submittedName>
</protein>
<dbReference type="EMBL" id="LR134173">
    <property type="protein sequence ID" value="VEB35764.1"/>
    <property type="molecule type" value="Genomic_DNA"/>
</dbReference>
<reference evidence="2 4" key="2">
    <citation type="submission" date="2018-12" db="EMBL/GenBank/DDBJ databases">
        <authorList>
            <consortium name="Pathogen Informatics"/>
        </authorList>
    </citation>
    <scope>NUCLEOTIDE SEQUENCE [LARGE SCALE GENOMIC DNA]</scope>
    <source>
        <strain evidence="2 4">NCTC11976</strain>
    </source>
</reference>
<sequence length="169" mass="19816">MNKPHTSFRVEEYKIQASILLKSLYSTNHTIAQKAAQRFQNLPEFGNFSLEELRNANVKRKHALTVIAMGTGFKSWSDLKCQLPFIRGGFLNHWFAHYAEAKIYQRSQGGFLLPFKNQFFICDADYIRNLGFNPEDQDWNSIGYDWVNPESKAAWQRLYKKWMVIQQQG</sequence>
<dbReference type="Proteomes" id="UP000277577">
    <property type="component" value="Chromosome"/>
</dbReference>
<dbReference type="OrthoDB" id="8480925at2"/>